<evidence type="ECO:0008006" key="3">
    <source>
        <dbReference type="Google" id="ProtNLM"/>
    </source>
</evidence>
<proteinExistence type="predicted"/>
<keyword evidence="2" id="KW-1185">Reference proteome</keyword>
<dbReference type="Proteomes" id="UP000658320">
    <property type="component" value="Unassembled WGS sequence"/>
</dbReference>
<comment type="caution">
    <text evidence="1">The sequence shown here is derived from an EMBL/GenBank/DDBJ whole genome shotgun (WGS) entry which is preliminary data.</text>
</comment>
<organism evidence="1 2">
    <name type="scientific">Streptomyces aurantiogriseus</name>
    <dbReference type="NCBI Taxonomy" id="66870"/>
    <lineage>
        <taxon>Bacteria</taxon>
        <taxon>Bacillati</taxon>
        <taxon>Actinomycetota</taxon>
        <taxon>Actinomycetes</taxon>
        <taxon>Kitasatosporales</taxon>
        <taxon>Streptomycetaceae</taxon>
        <taxon>Streptomyces</taxon>
    </lineage>
</organism>
<protein>
    <recommendedName>
        <fullName evidence="3">IrrE N-terminal-like domain-containing protein</fullName>
    </recommendedName>
</protein>
<evidence type="ECO:0000313" key="1">
    <source>
        <dbReference type="EMBL" id="GGR06140.1"/>
    </source>
</evidence>
<dbReference type="RefSeq" id="WP_189934885.1">
    <property type="nucleotide sequence ID" value="NZ_BMSX01000004.1"/>
</dbReference>
<gene>
    <name evidence="1" type="ORF">GCM10010251_22330</name>
</gene>
<dbReference type="AlphaFoldDB" id="A0A918C4Z6"/>
<reference evidence="1" key="2">
    <citation type="submission" date="2020-09" db="EMBL/GenBank/DDBJ databases">
        <authorList>
            <person name="Sun Q."/>
            <person name="Ohkuma M."/>
        </authorList>
    </citation>
    <scope>NUCLEOTIDE SEQUENCE</scope>
    <source>
        <strain evidence="1">JCM 4346</strain>
    </source>
</reference>
<reference evidence="1" key="1">
    <citation type="journal article" date="2014" name="Int. J. Syst. Evol. Microbiol.">
        <title>Complete genome sequence of Corynebacterium casei LMG S-19264T (=DSM 44701T), isolated from a smear-ripened cheese.</title>
        <authorList>
            <consortium name="US DOE Joint Genome Institute (JGI-PGF)"/>
            <person name="Walter F."/>
            <person name="Albersmeier A."/>
            <person name="Kalinowski J."/>
            <person name="Ruckert C."/>
        </authorList>
    </citation>
    <scope>NUCLEOTIDE SEQUENCE</scope>
    <source>
        <strain evidence="1">JCM 4346</strain>
    </source>
</reference>
<dbReference type="SUPFAM" id="SSF55486">
    <property type="entry name" value="Metalloproteases ('zincins'), catalytic domain"/>
    <property type="match status" value="1"/>
</dbReference>
<dbReference type="EMBL" id="BMSX01000004">
    <property type="protein sequence ID" value="GGR06140.1"/>
    <property type="molecule type" value="Genomic_DNA"/>
</dbReference>
<name>A0A918C4Z6_9ACTN</name>
<sequence>MLRPALRRRCVEALDGFPVPHPLTIDTLHRAAVDHHGRPLVLHREPFPPGLQRPCGMWWPTDDADHIWVAPEAAGAHAVHTYAHELGHQLLGHPPLPLVPVGEKPPEPVVESAESVTFTWLSPAFLDGDLLGVRTRSPGRHRDPLYTEREDEAESFAVLLRQRAATHSSRRHADPLLDRLHRSL</sequence>
<evidence type="ECO:0000313" key="2">
    <source>
        <dbReference type="Proteomes" id="UP000658320"/>
    </source>
</evidence>
<accession>A0A918C4Z6</accession>